<keyword evidence="3" id="KW-1185">Reference proteome</keyword>
<feature type="region of interest" description="Disordered" evidence="1">
    <location>
        <begin position="1"/>
        <end position="55"/>
    </location>
</feature>
<feature type="compositionally biased region" description="Basic and acidic residues" evidence="1">
    <location>
        <begin position="45"/>
        <end position="55"/>
    </location>
</feature>
<evidence type="ECO:0000313" key="3">
    <source>
        <dbReference type="Proteomes" id="UP000008207"/>
    </source>
</evidence>
<name>B8IRS6_METNO</name>
<evidence type="ECO:0000256" key="1">
    <source>
        <dbReference type="SAM" id="MobiDB-lite"/>
    </source>
</evidence>
<evidence type="ECO:0000313" key="2">
    <source>
        <dbReference type="EMBL" id="ACL60626.1"/>
    </source>
</evidence>
<dbReference type="KEGG" id="mno:Mnod_5797"/>
<dbReference type="HOGENOM" id="CLU_3027111_0_0_5"/>
<dbReference type="Proteomes" id="UP000008207">
    <property type="component" value="Chromosome"/>
</dbReference>
<gene>
    <name evidence="2" type="ordered locus">Mnod_5797</name>
</gene>
<dbReference type="EMBL" id="CP001349">
    <property type="protein sequence ID" value="ACL60626.1"/>
    <property type="molecule type" value="Genomic_DNA"/>
</dbReference>
<reference evidence="2 3" key="1">
    <citation type="submission" date="2009-01" db="EMBL/GenBank/DDBJ databases">
        <title>Complete sequence of chromosome of Methylobacterium nodulans ORS 2060.</title>
        <authorList>
            <consortium name="US DOE Joint Genome Institute"/>
            <person name="Lucas S."/>
            <person name="Copeland A."/>
            <person name="Lapidus A."/>
            <person name="Glavina del Rio T."/>
            <person name="Dalin E."/>
            <person name="Tice H."/>
            <person name="Bruce D."/>
            <person name="Goodwin L."/>
            <person name="Pitluck S."/>
            <person name="Sims D."/>
            <person name="Brettin T."/>
            <person name="Detter J.C."/>
            <person name="Han C."/>
            <person name="Larimer F."/>
            <person name="Land M."/>
            <person name="Hauser L."/>
            <person name="Kyrpides N."/>
            <person name="Ivanova N."/>
            <person name="Marx C.J."/>
            <person name="Richardson P."/>
        </authorList>
    </citation>
    <scope>NUCLEOTIDE SEQUENCE [LARGE SCALE GENOMIC DNA]</scope>
    <source>
        <strain evidence="3">LMG 21967 / CNCM I-2342 / ORS 2060</strain>
    </source>
</reference>
<proteinExistence type="predicted"/>
<sequence length="55" mass="6062">MPDKPMSKDTPSTGTAWTKPRGKAETGQDGPPPRPHMTVTQKPEPSPHDVKKQRD</sequence>
<dbReference type="AlphaFoldDB" id="B8IRS6"/>
<organism evidence="2 3">
    <name type="scientific">Methylobacterium nodulans (strain LMG 21967 / CNCM I-2342 / ORS 2060)</name>
    <dbReference type="NCBI Taxonomy" id="460265"/>
    <lineage>
        <taxon>Bacteria</taxon>
        <taxon>Pseudomonadati</taxon>
        <taxon>Pseudomonadota</taxon>
        <taxon>Alphaproteobacteria</taxon>
        <taxon>Hyphomicrobiales</taxon>
        <taxon>Methylobacteriaceae</taxon>
        <taxon>Methylobacterium</taxon>
    </lineage>
</organism>
<accession>B8IRS6</accession>
<protein>
    <submittedName>
        <fullName evidence="2">Uncharacterized protein</fullName>
    </submittedName>
</protein>